<dbReference type="PIRSF" id="PIRSF006250">
    <property type="entry name" value="NadC_ModD"/>
    <property type="match status" value="1"/>
</dbReference>
<evidence type="ECO:0000313" key="15">
    <source>
        <dbReference type="EMBL" id="GAG78305.1"/>
    </source>
</evidence>
<dbReference type="EC" id="2.4.2.19" evidence="5"/>
<evidence type="ECO:0000256" key="1">
    <source>
        <dbReference type="ARBA" id="ARBA00003237"/>
    </source>
</evidence>
<dbReference type="GO" id="GO:0034213">
    <property type="term" value="P:quinolinate catabolic process"/>
    <property type="evidence" value="ECO:0007669"/>
    <property type="project" value="TreeGrafter"/>
</dbReference>
<dbReference type="InterPro" id="IPR013785">
    <property type="entry name" value="Aldolase_TIM"/>
</dbReference>
<dbReference type="UniPathway" id="UPA00253">
    <property type="reaction ID" value="UER00331"/>
</dbReference>
<dbReference type="AlphaFoldDB" id="X1A7W0"/>
<dbReference type="InterPro" id="IPR022412">
    <property type="entry name" value="Quinolinate_PRibosylTrfase_N"/>
</dbReference>
<reference evidence="15" key="1">
    <citation type="journal article" date="2014" name="Front. Microbiol.">
        <title>High frequency of phylogenetically diverse reductive dehalogenase-homologous genes in deep subseafloor sedimentary metagenomes.</title>
        <authorList>
            <person name="Kawai M."/>
            <person name="Futagami T."/>
            <person name="Toyoda A."/>
            <person name="Takaki Y."/>
            <person name="Nishi S."/>
            <person name="Hori S."/>
            <person name="Arai W."/>
            <person name="Tsubouchi T."/>
            <person name="Morono Y."/>
            <person name="Uchiyama I."/>
            <person name="Ito T."/>
            <person name="Fujiyama A."/>
            <person name="Inagaki F."/>
            <person name="Takami H."/>
        </authorList>
    </citation>
    <scope>NUCLEOTIDE SEQUENCE</scope>
    <source>
        <strain evidence="15">Expedition CK06-06</strain>
    </source>
</reference>
<dbReference type="Gene3D" id="3.20.20.70">
    <property type="entry name" value="Aldolase class I"/>
    <property type="match status" value="1"/>
</dbReference>
<dbReference type="NCBIfam" id="TIGR00078">
    <property type="entry name" value="nadC"/>
    <property type="match status" value="1"/>
</dbReference>
<dbReference type="InterPro" id="IPR037128">
    <property type="entry name" value="Quinolinate_PRibosylTase_N_sf"/>
</dbReference>
<comment type="pathway">
    <text evidence="2">Cofactor biosynthesis; NAD(+) biosynthesis; nicotinate D-ribonucleotide from quinolinate: step 1/1.</text>
</comment>
<organism evidence="15">
    <name type="scientific">marine sediment metagenome</name>
    <dbReference type="NCBI Taxonomy" id="412755"/>
    <lineage>
        <taxon>unclassified sequences</taxon>
        <taxon>metagenomes</taxon>
        <taxon>ecological metagenomes</taxon>
    </lineage>
</organism>
<dbReference type="Pfam" id="PF02749">
    <property type="entry name" value="QRPTase_N"/>
    <property type="match status" value="1"/>
</dbReference>
<dbReference type="Pfam" id="PF01729">
    <property type="entry name" value="QRPTase_C"/>
    <property type="match status" value="1"/>
</dbReference>
<keyword evidence="7" id="KW-0328">Glycosyltransferase</keyword>
<dbReference type="PANTHER" id="PTHR32179:SF3">
    <property type="entry name" value="NICOTINATE-NUCLEOTIDE PYROPHOSPHORYLASE [CARBOXYLATING]"/>
    <property type="match status" value="1"/>
</dbReference>
<comment type="similarity">
    <text evidence="3">Belongs to the NadC/ModD family.</text>
</comment>
<dbReference type="SUPFAM" id="SSF51690">
    <property type="entry name" value="Nicotinate/Quinolinate PRTase C-terminal domain-like"/>
    <property type="match status" value="1"/>
</dbReference>
<name>X1A7W0_9ZZZZ</name>
<evidence type="ECO:0000259" key="13">
    <source>
        <dbReference type="Pfam" id="PF01729"/>
    </source>
</evidence>
<dbReference type="PANTHER" id="PTHR32179">
    <property type="entry name" value="NICOTINATE-NUCLEOTIDE PYROPHOSPHORYLASE [CARBOXYLATING]"/>
    <property type="match status" value="1"/>
</dbReference>
<evidence type="ECO:0000256" key="11">
    <source>
        <dbReference type="ARBA" id="ARBA00069173"/>
    </source>
</evidence>
<evidence type="ECO:0000256" key="2">
    <source>
        <dbReference type="ARBA" id="ARBA00004893"/>
    </source>
</evidence>
<evidence type="ECO:0000256" key="9">
    <source>
        <dbReference type="ARBA" id="ARBA00033102"/>
    </source>
</evidence>
<accession>X1A7W0</accession>
<dbReference type="InterPro" id="IPR004393">
    <property type="entry name" value="NadC"/>
</dbReference>
<evidence type="ECO:0000259" key="14">
    <source>
        <dbReference type="Pfam" id="PF02749"/>
    </source>
</evidence>
<evidence type="ECO:0000256" key="10">
    <source>
        <dbReference type="ARBA" id="ARBA00047445"/>
    </source>
</evidence>
<gene>
    <name evidence="15" type="ORF">S01H4_21196</name>
</gene>
<protein>
    <recommendedName>
        <fullName evidence="11">Probable nicotinate-nucleotide pyrophosphorylase [carboxylating]</fullName>
        <ecNumber evidence="5">2.4.2.19</ecNumber>
    </recommendedName>
    <alternativeName>
        <fullName evidence="9">Quinolinate phosphoribosyltransferase [decarboxylating]</fullName>
    </alternativeName>
</protein>
<comment type="catalytic activity">
    <reaction evidence="10">
        <text>nicotinate beta-D-ribonucleotide + CO2 + diphosphate = quinolinate + 5-phospho-alpha-D-ribose 1-diphosphate + 2 H(+)</text>
        <dbReference type="Rhea" id="RHEA:12733"/>
        <dbReference type="ChEBI" id="CHEBI:15378"/>
        <dbReference type="ChEBI" id="CHEBI:16526"/>
        <dbReference type="ChEBI" id="CHEBI:29959"/>
        <dbReference type="ChEBI" id="CHEBI:33019"/>
        <dbReference type="ChEBI" id="CHEBI:57502"/>
        <dbReference type="ChEBI" id="CHEBI:58017"/>
        <dbReference type="EC" id="2.4.2.19"/>
    </reaction>
</comment>
<comment type="function">
    <text evidence="1">Involved in the catabolism of quinolinic acid (QA).</text>
</comment>
<dbReference type="InterPro" id="IPR002638">
    <property type="entry name" value="Quinolinate_PRibosylTrfase_C"/>
</dbReference>
<evidence type="ECO:0000256" key="4">
    <source>
        <dbReference type="ARBA" id="ARBA00011218"/>
    </source>
</evidence>
<dbReference type="FunFam" id="3.20.20.70:FF:000030">
    <property type="entry name" value="Nicotinate-nucleotide pyrophosphorylase, carboxylating"/>
    <property type="match status" value="1"/>
</dbReference>
<dbReference type="InterPro" id="IPR036068">
    <property type="entry name" value="Nicotinate_pribotase-like_C"/>
</dbReference>
<evidence type="ECO:0000256" key="3">
    <source>
        <dbReference type="ARBA" id="ARBA00009400"/>
    </source>
</evidence>
<keyword evidence="8" id="KW-0808">Transferase</keyword>
<dbReference type="InterPro" id="IPR027277">
    <property type="entry name" value="NadC/ModD"/>
</dbReference>
<keyword evidence="6" id="KW-0662">Pyridine nucleotide biosynthesis</keyword>
<comment type="subunit">
    <text evidence="4">Hexamer formed by 3 homodimers.</text>
</comment>
<dbReference type="FunFam" id="3.90.1170.20:FF:000001">
    <property type="entry name" value="Nicotinate-nucleotide diphosphorylase (Carboxylating)"/>
    <property type="match status" value="1"/>
</dbReference>
<evidence type="ECO:0000256" key="7">
    <source>
        <dbReference type="ARBA" id="ARBA00022676"/>
    </source>
</evidence>
<feature type="coiled-coil region" evidence="12">
    <location>
        <begin position="158"/>
        <end position="185"/>
    </location>
</feature>
<comment type="caution">
    <text evidence="15">The sequence shown here is derived from an EMBL/GenBank/DDBJ whole genome shotgun (WGS) entry which is preliminary data.</text>
</comment>
<evidence type="ECO:0000256" key="5">
    <source>
        <dbReference type="ARBA" id="ARBA00011944"/>
    </source>
</evidence>
<dbReference type="SUPFAM" id="SSF54675">
    <property type="entry name" value="Nicotinate/Quinolinate PRTase N-terminal domain-like"/>
    <property type="match status" value="1"/>
</dbReference>
<evidence type="ECO:0000256" key="8">
    <source>
        <dbReference type="ARBA" id="ARBA00022679"/>
    </source>
</evidence>
<dbReference type="GO" id="GO:0005737">
    <property type="term" value="C:cytoplasm"/>
    <property type="evidence" value="ECO:0007669"/>
    <property type="project" value="TreeGrafter"/>
</dbReference>
<sequence>MDDIDRFLKEDLGEKGDITSESLFTNEQASAEIIARDDCIIAGIKEMKTVFDKTGAVATLNVSDGDFIEKGTVVATIKGSARSILKGERLALNIIGRMSGIATETKKLVDKCRIINLNVTIAATRKTTPGFRKYEKKAVVIGGGESHRFGLFDAVMIKDNHLKLIDSVEEAIKKVRENVSDTIIEIEVENMHDAETATALHVDVIMLDNFNPKEGEAVAKKIRKINPDVLIEISGGITEGNIEKYASFADRISVGYLTHSIKNKDFSLEIK</sequence>
<dbReference type="CDD" id="cd01572">
    <property type="entry name" value="QPRTase"/>
    <property type="match status" value="1"/>
</dbReference>
<dbReference type="GO" id="GO:0004514">
    <property type="term" value="F:nicotinate-nucleotide diphosphorylase (carboxylating) activity"/>
    <property type="evidence" value="ECO:0007669"/>
    <property type="project" value="UniProtKB-EC"/>
</dbReference>
<evidence type="ECO:0000256" key="6">
    <source>
        <dbReference type="ARBA" id="ARBA00022642"/>
    </source>
</evidence>
<dbReference type="EMBL" id="BART01009583">
    <property type="protein sequence ID" value="GAG78305.1"/>
    <property type="molecule type" value="Genomic_DNA"/>
</dbReference>
<dbReference type="Gene3D" id="3.90.1170.20">
    <property type="entry name" value="Quinolinate phosphoribosyl transferase, N-terminal domain"/>
    <property type="match status" value="1"/>
</dbReference>
<feature type="domain" description="Quinolinate phosphoribosyl transferase C-terminal" evidence="13">
    <location>
        <begin position="101"/>
        <end position="269"/>
    </location>
</feature>
<keyword evidence="12" id="KW-0175">Coiled coil</keyword>
<dbReference type="GO" id="GO:0009435">
    <property type="term" value="P:NAD+ biosynthetic process"/>
    <property type="evidence" value="ECO:0007669"/>
    <property type="project" value="UniProtKB-UniPathway"/>
</dbReference>
<feature type="domain" description="Quinolinate phosphoribosyl transferase N-terminal" evidence="14">
    <location>
        <begin position="17"/>
        <end position="99"/>
    </location>
</feature>
<proteinExistence type="inferred from homology"/>
<evidence type="ECO:0000256" key="12">
    <source>
        <dbReference type="SAM" id="Coils"/>
    </source>
</evidence>